<accession>A0A396YUF9</accession>
<dbReference type="EMBL" id="QHCT01000008">
    <property type="protein sequence ID" value="RHX85553.1"/>
    <property type="molecule type" value="Genomic_DNA"/>
</dbReference>
<feature type="signal peptide" evidence="1">
    <location>
        <begin position="1"/>
        <end position="26"/>
    </location>
</feature>
<gene>
    <name evidence="2" type="ORF">DLM75_20365</name>
</gene>
<proteinExistence type="predicted"/>
<evidence type="ECO:0000313" key="2">
    <source>
        <dbReference type="EMBL" id="RHX85553.1"/>
    </source>
</evidence>
<dbReference type="RefSeq" id="WP_118970346.1">
    <property type="nucleotide sequence ID" value="NZ_QHCT01000008.1"/>
</dbReference>
<reference evidence="3" key="1">
    <citation type="submission" date="2018-05" db="EMBL/GenBank/DDBJ databases">
        <title>Leptospira yasudae sp. nov. and Leptospira stimsonii sp. nov., two pathogenic species of the genus Leptospira isolated from environmental sources.</title>
        <authorList>
            <person name="Casanovas-Massana A."/>
            <person name="Hamond C."/>
            <person name="Santos L.A."/>
            <person name="Hacker K.P."/>
            <person name="Balassiano I."/>
            <person name="Medeiros M.A."/>
            <person name="Reis M.G."/>
            <person name="Ko A.I."/>
            <person name="Wunder E.A."/>
        </authorList>
    </citation>
    <scope>NUCLEOTIDE SEQUENCE [LARGE SCALE GENOMIC DNA]</scope>
    <source>
        <strain evidence="3">Yale</strain>
    </source>
</reference>
<dbReference type="Proteomes" id="UP000265798">
    <property type="component" value="Unassembled WGS sequence"/>
</dbReference>
<comment type="caution">
    <text evidence="2">The sequence shown here is derived from an EMBL/GenBank/DDBJ whole genome shotgun (WGS) entry which is preliminary data.</text>
</comment>
<protein>
    <recommendedName>
        <fullName evidence="4">Lipoprotein</fullName>
    </recommendedName>
</protein>
<organism evidence="2 3">
    <name type="scientific">Leptospira stimsonii</name>
    <dbReference type="NCBI Taxonomy" id="2202203"/>
    <lineage>
        <taxon>Bacteria</taxon>
        <taxon>Pseudomonadati</taxon>
        <taxon>Spirochaetota</taxon>
        <taxon>Spirochaetia</taxon>
        <taxon>Leptospirales</taxon>
        <taxon>Leptospiraceae</taxon>
        <taxon>Leptospira</taxon>
    </lineage>
</organism>
<name>A0A396YUF9_9LEPT</name>
<sequence length="133" mass="14885">MKRVKIKSLIYLIVTIAILNCNHSHTENEDDYRHRLKMVEASILNFCGFPTPIGFATPNPFGFLGPLFPTDIKFYRAKDVNYCIGQVLLNTKCGDSYGSTILNIRLVESAFCNPPKKCAISDVDFGRGGLCFD</sequence>
<dbReference type="AlphaFoldDB" id="A0A396YUF9"/>
<feature type="chain" id="PRO_5017332887" description="Lipoprotein" evidence="1">
    <location>
        <begin position="27"/>
        <end position="133"/>
    </location>
</feature>
<evidence type="ECO:0000313" key="3">
    <source>
        <dbReference type="Proteomes" id="UP000265798"/>
    </source>
</evidence>
<evidence type="ECO:0000256" key="1">
    <source>
        <dbReference type="SAM" id="SignalP"/>
    </source>
</evidence>
<evidence type="ECO:0008006" key="4">
    <source>
        <dbReference type="Google" id="ProtNLM"/>
    </source>
</evidence>
<keyword evidence="1" id="KW-0732">Signal</keyword>